<keyword evidence="2" id="KW-1185">Reference proteome</keyword>
<name>A0A1B7MIW9_9AGAM</name>
<sequence>MHPLSSQSECLLLDLPALQELIIPARRFSHPVVTQSVLRTKSTLRSLRLTGQWSFSLDSLSTSSLCPGWARLTHVEMTVLDLSRLFGLLELATNLSSLIIGLYFEPSVWLQNAKQYTHTTLQSLSITNVTGDCAWLFPYIFKPISLPKLRLLEVCCGSTEWPHETFKAFLARSNPPMERLIFYAESMTTCEQRAE</sequence>
<evidence type="ECO:0000313" key="2">
    <source>
        <dbReference type="Proteomes" id="UP000092154"/>
    </source>
</evidence>
<dbReference type="Proteomes" id="UP000092154">
    <property type="component" value="Unassembled WGS sequence"/>
</dbReference>
<organism evidence="1 2">
    <name type="scientific">Rhizopogon vinicolor AM-OR11-026</name>
    <dbReference type="NCBI Taxonomy" id="1314800"/>
    <lineage>
        <taxon>Eukaryota</taxon>
        <taxon>Fungi</taxon>
        <taxon>Dikarya</taxon>
        <taxon>Basidiomycota</taxon>
        <taxon>Agaricomycotina</taxon>
        <taxon>Agaricomycetes</taxon>
        <taxon>Agaricomycetidae</taxon>
        <taxon>Boletales</taxon>
        <taxon>Suillineae</taxon>
        <taxon>Rhizopogonaceae</taxon>
        <taxon>Rhizopogon</taxon>
    </lineage>
</organism>
<dbReference type="OrthoDB" id="2623782at2759"/>
<protein>
    <recommendedName>
        <fullName evidence="3">F-box domain-containing protein</fullName>
    </recommendedName>
</protein>
<gene>
    <name evidence="1" type="ORF">K503DRAFT_598429</name>
</gene>
<accession>A0A1B7MIW9</accession>
<dbReference type="EMBL" id="KV448976">
    <property type="protein sequence ID" value="OAX32554.1"/>
    <property type="molecule type" value="Genomic_DNA"/>
</dbReference>
<reference evidence="1 2" key="1">
    <citation type="submission" date="2016-06" db="EMBL/GenBank/DDBJ databases">
        <title>Comparative genomics of the ectomycorrhizal sister species Rhizopogon vinicolor and Rhizopogon vesiculosus (Basidiomycota: Boletales) reveals a divergence of the mating type B locus.</title>
        <authorList>
            <consortium name="DOE Joint Genome Institute"/>
            <person name="Mujic A.B."/>
            <person name="Kuo A."/>
            <person name="Tritt A."/>
            <person name="Lipzen A."/>
            <person name="Chen C."/>
            <person name="Johnson J."/>
            <person name="Sharma A."/>
            <person name="Barry K."/>
            <person name="Grigoriev I.V."/>
            <person name="Spatafora J.W."/>
        </authorList>
    </citation>
    <scope>NUCLEOTIDE SEQUENCE [LARGE SCALE GENOMIC DNA]</scope>
    <source>
        <strain evidence="1 2">AM-OR11-026</strain>
    </source>
</reference>
<dbReference type="AlphaFoldDB" id="A0A1B7MIW9"/>
<dbReference type="InParanoid" id="A0A1B7MIW9"/>
<evidence type="ECO:0000313" key="1">
    <source>
        <dbReference type="EMBL" id="OAX32554.1"/>
    </source>
</evidence>
<proteinExistence type="predicted"/>
<evidence type="ECO:0008006" key="3">
    <source>
        <dbReference type="Google" id="ProtNLM"/>
    </source>
</evidence>